<dbReference type="PROSITE" id="PS50110">
    <property type="entry name" value="RESPONSE_REGULATORY"/>
    <property type="match status" value="1"/>
</dbReference>
<comment type="caution">
    <text evidence="2">The sequence shown here is derived from an EMBL/GenBank/DDBJ whole genome shotgun (WGS) entry which is preliminary data.</text>
</comment>
<reference evidence="2" key="1">
    <citation type="journal article" date="2015" name="Nature">
        <title>Complex archaea that bridge the gap between prokaryotes and eukaryotes.</title>
        <authorList>
            <person name="Spang A."/>
            <person name="Saw J.H."/>
            <person name="Jorgensen S.L."/>
            <person name="Zaremba-Niedzwiedzka K."/>
            <person name="Martijn J."/>
            <person name="Lind A.E."/>
            <person name="van Eijk R."/>
            <person name="Schleper C."/>
            <person name="Guy L."/>
            <person name="Ettema T.J."/>
        </authorList>
    </citation>
    <scope>NUCLEOTIDE SEQUENCE</scope>
</reference>
<dbReference type="SUPFAM" id="SSF52172">
    <property type="entry name" value="CheY-like"/>
    <property type="match status" value="1"/>
</dbReference>
<dbReference type="AlphaFoldDB" id="A0A0F9RLM7"/>
<organism evidence="2">
    <name type="scientific">marine sediment metagenome</name>
    <dbReference type="NCBI Taxonomy" id="412755"/>
    <lineage>
        <taxon>unclassified sequences</taxon>
        <taxon>metagenomes</taxon>
        <taxon>ecological metagenomes</taxon>
    </lineage>
</organism>
<feature type="domain" description="Response regulatory" evidence="1">
    <location>
        <begin position="7"/>
        <end position="70"/>
    </location>
</feature>
<dbReference type="EMBL" id="LAZR01000876">
    <property type="protein sequence ID" value="KKN55649.1"/>
    <property type="molecule type" value="Genomic_DNA"/>
</dbReference>
<dbReference type="Gene3D" id="3.40.50.2300">
    <property type="match status" value="1"/>
</dbReference>
<dbReference type="GO" id="GO:0000160">
    <property type="term" value="P:phosphorelay signal transduction system"/>
    <property type="evidence" value="ECO:0007669"/>
    <property type="project" value="InterPro"/>
</dbReference>
<evidence type="ECO:0000259" key="1">
    <source>
        <dbReference type="PROSITE" id="PS50110"/>
    </source>
</evidence>
<proteinExistence type="predicted"/>
<protein>
    <recommendedName>
        <fullName evidence="1">Response regulatory domain-containing protein</fullName>
    </recommendedName>
</protein>
<dbReference type="InterPro" id="IPR001789">
    <property type="entry name" value="Sig_transdc_resp-reg_receiver"/>
</dbReference>
<evidence type="ECO:0000313" key="2">
    <source>
        <dbReference type="EMBL" id="KKN55649.1"/>
    </source>
</evidence>
<name>A0A0F9RLM7_9ZZZZ</name>
<sequence length="70" mass="8351">MALRKENILIVDDDIDILELLQRHLKSMNYHTYKAISVKEALFILKDTFIDLLIYTNARNRRSPVIEIYE</sequence>
<dbReference type="InterPro" id="IPR011006">
    <property type="entry name" value="CheY-like_superfamily"/>
</dbReference>
<gene>
    <name evidence="2" type="ORF">LCGC14_0580260</name>
</gene>
<accession>A0A0F9RLM7</accession>